<dbReference type="EMBL" id="RBZW01000021">
    <property type="protein sequence ID" value="THE65481.1"/>
    <property type="molecule type" value="Genomic_DNA"/>
</dbReference>
<protein>
    <submittedName>
        <fullName evidence="5">Aldolase</fullName>
    </submittedName>
</protein>
<comment type="caution">
    <text evidence="5">The sequence shown here is derived from an EMBL/GenBank/DDBJ whole genome shotgun (WGS) entry which is preliminary data.</text>
</comment>
<dbReference type="RefSeq" id="WP_141464380.1">
    <property type="nucleotide sequence ID" value="NZ_RBZW01000021.1"/>
</dbReference>
<dbReference type="SUPFAM" id="SSF51621">
    <property type="entry name" value="Phosphoenolpyruvate/pyruvate domain"/>
    <property type="match status" value="1"/>
</dbReference>
<reference evidence="5 6" key="1">
    <citation type="submission" date="2018-10" db="EMBL/GenBank/DDBJ databases">
        <title>Natronolimnobius sp. XQ-INN 246 isolated from Inner Mongolia Autonomous Region of China.</title>
        <authorList>
            <person name="Xue Q."/>
        </authorList>
    </citation>
    <scope>NUCLEOTIDE SEQUENCE [LARGE SCALE GENOMIC DNA]</scope>
    <source>
        <strain evidence="5 6">XQ-INN 246</strain>
    </source>
</reference>
<comment type="similarity">
    <text evidence="1">Belongs to the HpcH/HpaI aldolase family.</text>
</comment>
<feature type="domain" description="HpcH/HpaI aldolase/citrate lyase" evidence="4">
    <location>
        <begin position="17"/>
        <end position="239"/>
    </location>
</feature>
<dbReference type="GO" id="GO:0016832">
    <property type="term" value="F:aldehyde-lyase activity"/>
    <property type="evidence" value="ECO:0007669"/>
    <property type="project" value="TreeGrafter"/>
</dbReference>
<dbReference type="InterPro" id="IPR040442">
    <property type="entry name" value="Pyrv_kinase-like_dom_sf"/>
</dbReference>
<organism evidence="5 6">
    <name type="scientific">Salinadaptatus halalkaliphilus</name>
    <dbReference type="NCBI Taxonomy" id="2419781"/>
    <lineage>
        <taxon>Archaea</taxon>
        <taxon>Methanobacteriati</taxon>
        <taxon>Methanobacteriota</taxon>
        <taxon>Stenosarchaea group</taxon>
        <taxon>Halobacteria</taxon>
        <taxon>Halobacteriales</taxon>
        <taxon>Natrialbaceae</taxon>
        <taxon>Salinadaptatus</taxon>
    </lineage>
</organism>
<dbReference type="InterPro" id="IPR050251">
    <property type="entry name" value="HpcH-HpaI_aldolase"/>
</dbReference>
<dbReference type="Pfam" id="PF03328">
    <property type="entry name" value="HpcH_HpaI"/>
    <property type="match status" value="1"/>
</dbReference>
<evidence type="ECO:0000256" key="1">
    <source>
        <dbReference type="ARBA" id="ARBA00005568"/>
    </source>
</evidence>
<evidence type="ECO:0000313" key="5">
    <source>
        <dbReference type="EMBL" id="THE65481.1"/>
    </source>
</evidence>
<dbReference type="GO" id="GO:0046872">
    <property type="term" value="F:metal ion binding"/>
    <property type="evidence" value="ECO:0007669"/>
    <property type="project" value="UniProtKB-KW"/>
</dbReference>
<dbReference type="OrthoDB" id="142679at2157"/>
<sequence>MSFPAKLRAREPIVGNWHTLSDPAVAEITGLTEFDVAVIDVEHTPMDFETAIEMARAVDAAGTDTGTLARVSENDAAEIKRVLDIGVDGVMAPMIDTADEARAFVEATKYPPDGIRGVANGRASEYGYRFPEYVEEANDEIVTIAQIETEAGLENVEEIAAVEGVDGLFVGPADLSTALGITADVTNDRFLEAVDRILEAGHAAETAVTTLALGDEDIERWLERGFDGLMVGVDTAYVRAASQRTKAAFDDALDSSAEKG</sequence>
<dbReference type="PANTHER" id="PTHR30502">
    <property type="entry name" value="2-KETO-3-DEOXY-L-RHAMNONATE ALDOLASE"/>
    <property type="match status" value="1"/>
</dbReference>
<accession>A0A4S3TML2</accession>
<proteinExistence type="inferred from homology"/>
<evidence type="ECO:0000313" key="6">
    <source>
        <dbReference type="Proteomes" id="UP000318864"/>
    </source>
</evidence>
<dbReference type="AlphaFoldDB" id="A0A4S3TML2"/>
<gene>
    <name evidence="5" type="ORF">D8Y22_09120</name>
</gene>
<evidence type="ECO:0000256" key="3">
    <source>
        <dbReference type="ARBA" id="ARBA00023239"/>
    </source>
</evidence>
<dbReference type="GO" id="GO:0005737">
    <property type="term" value="C:cytoplasm"/>
    <property type="evidence" value="ECO:0007669"/>
    <property type="project" value="TreeGrafter"/>
</dbReference>
<keyword evidence="2" id="KW-0479">Metal-binding</keyword>
<evidence type="ECO:0000259" key="4">
    <source>
        <dbReference type="Pfam" id="PF03328"/>
    </source>
</evidence>
<dbReference type="PANTHER" id="PTHR30502:SF0">
    <property type="entry name" value="PHOSPHOENOLPYRUVATE CARBOXYLASE FAMILY PROTEIN"/>
    <property type="match status" value="1"/>
</dbReference>
<keyword evidence="3" id="KW-0456">Lyase</keyword>
<dbReference type="InterPro" id="IPR005000">
    <property type="entry name" value="Aldolase/citrate-lyase_domain"/>
</dbReference>
<evidence type="ECO:0000256" key="2">
    <source>
        <dbReference type="ARBA" id="ARBA00022723"/>
    </source>
</evidence>
<dbReference type="Gene3D" id="3.20.20.60">
    <property type="entry name" value="Phosphoenolpyruvate-binding domains"/>
    <property type="match status" value="1"/>
</dbReference>
<keyword evidence="6" id="KW-1185">Reference proteome</keyword>
<name>A0A4S3TML2_9EURY</name>
<dbReference type="Proteomes" id="UP000318864">
    <property type="component" value="Unassembled WGS sequence"/>
</dbReference>
<dbReference type="InterPro" id="IPR015813">
    <property type="entry name" value="Pyrv/PenolPyrv_kinase-like_dom"/>
</dbReference>